<dbReference type="Gene3D" id="3.30.1330.40">
    <property type="entry name" value="RutC-like"/>
    <property type="match status" value="1"/>
</dbReference>
<evidence type="ECO:0000313" key="2">
    <source>
        <dbReference type="Proteomes" id="UP001501676"/>
    </source>
</evidence>
<dbReference type="SUPFAM" id="SSF55298">
    <property type="entry name" value="YjgF-like"/>
    <property type="match status" value="1"/>
</dbReference>
<keyword evidence="2" id="KW-1185">Reference proteome</keyword>
<dbReference type="InterPro" id="IPR035959">
    <property type="entry name" value="RutC-like_sf"/>
</dbReference>
<accession>A0ABP6T8K5</accession>
<dbReference type="InterPro" id="IPR006175">
    <property type="entry name" value="YjgF/YER057c/UK114"/>
</dbReference>
<dbReference type="EMBL" id="BAAAYN010000044">
    <property type="protein sequence ID" value="GAA3394295.1"/>
    <property type="molecule type" value="Genomic_DNA"/>
</dbReference>
<reference evidence="2" key="1">
    <citation type="journal article" date="2019" name="Int. J. Syst. Evol. Microbiol.">
        <title>The Global Catalogue of Microorganisms (GCM) 10K type strain sequencing project: providing services to taxonomists for standard genome sequencing and annotation.</title>
        <authorList>
            <consortium name="The Broad Institute Genomics Platform"/>
            <consortium name="The Broad Institute Genome Sequencing Center for Infectious Disease"/>
            <person name="Wu L."/>
            <person name="Ma J."/>
        </authorList>
    </citation>
    <scope>NUCLEOTIDE SEQUENCE [LARGE SCALE GENOMIC DNA]</scope>
    <source>
        <strain evidence="2">JCM 9458</strain>
    </source>
</reference>
<name>A0ABP6T8K5_9ACTN</name>
<dbReference type="Proteomes" id="UP001501676">
    <property type="component" value="Unassembled WGS sequence"/>
</dbReference>
<dbReference type="RefSeq" id="WP_345731890.1">
    <property type="nucleotide sequence ID" value="NZ_BAAAYN010000044.1"/>
</dbReference>
<proteinExistence type="predicted"/>
<evidence type="ECO:0000313" key="1">
    <source>
        <dbReference type="EMBL" id="GAA3394295.1"/>
    </source>
</evidence>
<dbReference type="PANTHER" id="PTHR11803">
    <property type="entry name" value="2-IMINOBUTANOATE/2-IMINOPROPANOATE DEAMINASE RIDA"/>
    <property type="match status" value="1"/>
</dbReference>
<gene>
    <name evidence="1" type="ORF">GCM10020369_63140</name>
</gene>
<dbReference type="CDD" id="cd00448">
    <property type="entry name" value="YjgF_YER057c_UK114_family"/>
    <property type="match status" value="1"/>
</dbReference>
<sequence>MEITTIDPQPRSYGQGALVTGAARTLFVSGQVPEDSAGVVPAEFDEQCRLAWANVLAVLDAAGLALSNLVKVTVFLSDRRYREANARIRDEVLAGHSPALTVIITGIYDEKWLLEIEAIATS</sequence>
<organism evidence="1 2">
    <name type="scientific">Cryptosporangium minutisporangium</name>
    <dbReference type="NCBI Taxonomy" id="113569"/>
    <lineage>
        <taxon>Bacteria</taxon>
        <taxon>Bacillati</taxon>
        <taxon>Actinomycetota</taxon>
        <taxon>Actinomycetes</taxon>
        <taxon>Cryptosporangiales</taxon>
        <taxon>Cryptosporangiaceae</taxon>
        <taxon>Cryptosporangium</taxon>
    </lineage>
</organism>
<dbReference type="PANTHER" id="PTHR11803:SF44">
    <property type="entry name" value="RUTC FAMILY PROTEIN YJGH"/>
    <property type="match status" value="1"/>
</dbReference>
<comment type="caution">
    <text evidence="1">The sequence shown here is derived from an EMBL/GenBank/DDBJ whole genome shotgun (WGS) entry which is preliminary data.</text>
</comment>
<protein>
    <submittedName>
        <fullName evidence="1">RidA family protein</fullName>
    </submittedName>
</protein>
<dbReference type="Pfam" id="PF01042">
    <property type="entry name" value="Ribonuc_L-PSP"/>
    <property type="match status" value="1"/>
</dbReference>